<dbReference type="RefSeq" id="WP_143016890.1">
    <property type="nucleotide sequence ID" value="NZ_FNAN01000011.1"/>
</dbReference>
<sequence>FHDANALTDNTVNTTSAIAIPGGLFVTLVDNAGNPVATVPVNADGSYDFGNVEPGTYSVVLHQTAAGSTVPSLPTGWNNTGEHLGANAGSDGTVNGILPNITVTTTDVTNANFGVQQPPVADPKNYLIDQPTVDVIIPLNGSHVSTGAGTTTPDQLTGTDPEDGALNGDDKDRTVVITTLPNNGELYYNGILVTPGQVIPNYNPDSLAIKLTGTGYTSTTFEYAYVDEAGEQSPPAPYTIRWENPLPVTLVSFTVTARENVAELNWVTSEETNSDRFEVQRSLDGKAWKAIGSVKAQGESKVRKTYAYVDHQPEVGVSVYRLKMVDADSSFAFSAIRSVRFESKLESSIYPNPVSNELTLKVTSWKQVKAIRIDNLAGLQVYSSGPVEAGKVDVSKLDSGVYVLRITHTDGSVHTHKFVHIK</sequence>
<dbReference type="SUPFAM" id="SSF117074">
    <property type="entry name" value="Hypothetical protein PA1324"/>
    <property type="match status" value="1"/>
</dbReference>
<organism evidence="3 4">
    <name type="scientific">Dyadobacter soli</name>
    <dbReference type="NCBI Taxonomy" id="659014"/>
    <lineage>
        <taxon>Bacteria</taxon>
        <taxon>Pseudomonadati</taxon>
        <taxon>Bacteroidota</taxon>
        <taxon>Cytophagia</taxon>
        <taxon>Cytophagales</taxon>
        <taxon>Spirosomataceae</taxon>
        <taxon>Dyadobacter</taxon>
    </lineage>
</organism>
<dbReference type="Proteomes" id="UP000198748">
    <property type="component" value="Unassembled WGS sequence"/>
</dbReference>
<reference evidence="4" key="1">
    <citation type="submission" date="2016-10" db="EMBL/GenBank/DDBJ databases">
        <authorList>
            <person name="Varghese N."/>
            <person name="Submissions S."/>
        </authorList>
    </citation>
    <scope>NUCLEOTIDE SEQUENCE [LARGE SCALE GENOMIC DNA]</scope>
    <source>
        <strain evidence="4">DSM 25329</strain>
    </source>
</reference>
<feature type="compositionally biased region" description="Polar residues" evidence="1">
    <location>
        <begin position="142"/>
        <end position="158"/>
    </location>
</feature>
<dbReference type="OrthoDB" id="958186at2"/>
<accession>A0A1G7MVL8</accession>
<evidence type="ECO:0000313" key="4">
    <source>
        <dbReference type="Proteomes" id="UP000198748"/>
    </source>
</evidence>
<dbReference type="Gene3D" id="2.60.40.10">
    <property type="entry name" value="Immunoglobulins"/>
    <property type="match status" value="1"/>
</dbReference>
<dbReference type="NCBIfam" id="TIGR04183">
    <property type="entry name" value="Por_Secre_tail"/>
    <property type="match status" value="1"/>
</dbReference>
<evidence type="ECO:0000256" key="1">
    <source>
        <dbReference type="SAM" id="MobiDB-lite"/>
    </source>
</evidence>
<feature type="domain" description="Secretion system C-terminal sorting" evidence="2">
    <location>
        <begin position="349"/>
        <end position="419"/>
    </location>
</feature>
<protein>
    <submittedName>
        <fullName evidence="3">Por secretion system C-terminal sorting domain-containing protein</fullName>
    </submittedName>
</protein>
<gene>
    <name evidence="3" type="ORF">SAMN04487996_111382</name>
</gene>
<dbReference type="InterPro" id="IPR026444">
    <property type="entry name" value="Secre_tail"/>
</dbReference>
<proteinExistence type="predicted"/>
<keyword evidence="4" id="KW-1185">Reference proteome</keyword>
<feature type="region of interest" description="Disordered" evidence="1">
    <location>
        <begin position="142"/>
        <end position="170"/>
    </location>
</feature>
<name>A0A1G7MVL8_9BACT</name>
<dbReference type="STRING" id="659014.SAMN04487996_111382"/>
<feature type="non-terminal residue" evidence="3">
    <location>
        <position position="1"/>
    </location>
</feature>
<dbReference type="AlphaFoldDB" id="A0A1G7MVL8"/>
<dbReference type="Pfam" id="PF18962">
    <property type="entry name" value="Por_Secre_tail"/>
    <property type="match status" value="1"/>
</dbReference>
<dbReference type="InterPro" id="IPR013783">
    <property type="entry name" value="Ig-like_fold"/>
</dbReference>
<evidence type="ECO:0000313" key="3">
    <source>
        <dbReference type="EMBL" id="SDF65737.1"/>
    </source>
</evidence>
<evidence type="ECO:0000259" key="2">
    <source>
        <dbReference type="Pfam" id="PF18962"/>
    </source>
</evidence>
<dbReference type="EMBL" id="FNAN01000011">
    <property type="protein sequence ID" value="SDF65737.1"/>
    <property type="molecule type" value="Genomic_DNA"/>
</dbReference>